<dbReference type="InterPro" id="IPR000719">
    <property type="entry name" value="Prot_kinase_dom"/>
</dbReference>
<dbReference type="Pfam" id="PF00069">
    <property type="entry name" value="Pkinase"/>
    <property type="match status" value="1"/>
</dbReference>
<evidence type="ECO:0000313" key="3">
    <source>
        <dbReference type="Proteomes" id="UP001497444"/>
    </source>
</evidence>
<evidence type="ECO:0000259" key="1">
    <source>
        <dbReference type="PROSITE" id="PS50011"/>
    </source>
</evidence>
<protein>
    <recommendedName>
        <fullName evidence="1">Protein kinase domain-containing protein</fullName>
    </recommendedName>
</protein>
<sequence>MTPSSEIQLEEPKTLAISTNEITGDEADVFFFNKSSSETLLPRSHGVSRTCIIRKVFHRDLKPKNVLVSSNSNHITVKIADFGLSEQAQLHDLDTRGFANRKMFTGIVGTTPYV</sequence>
<dbReference type="Gene3D" id="1.10.510.10">
    <property type="entry name" value="Transferase(Phosphotransferase) domain 1"/>
    <property type="match status" value="1"/>
</dbReference>
<gene>
    <name evidence="2" type="ORF">CSSPJE1EN1_LOCUS9500</name>
</gene>
<dbReference type="Proteomes" id="UP001497444">
    <property type="component" value="Chromosome 16"/>
</dbReference>
<evidence type="ECO:0000313" key="2">
    <source>
        <dbReference type="EMBL" id="CAK9264022.1"/>
    </source>
</evidence>
<dbReference type="PROSITE" id="PS00108">
    <property type="entry name" value="PROTEIN_KINASE_ST"/>
    <property type="match status" value="1"/>
</dbReference>
<dbReference type="InterPro" id="IPR011009">
    <property type="entry name" value="Kinase-like_dom_sf"/>
</dbReference>
<feature type="domain" description="Protein kinase" evidence="1">
    <location>
        <begin position="1"/>
        <end position="114"/>
    </location>
</feature>
<dbReference type="SUPFAM" id="SSF56112">
    <property type="entry name" value="Protein kinase-like (PK-like)"/>
    <property type="match status" value="1"/>
</dbReference>
<dbReference type="EMBL" id="OZ020111">
    <property type="protein sequence ID" value="CAK9264022.1"/>
    <property type="molecule type" value="Genomic_DNA"/>
</dbReference>
<accession>A0ABP0WB12</accession>
<reference evidence="2" key="1">
    <citation type="submission" date="2024-02" db="EMBL/GenBank/DDBJ databases">
        <authorList>
            <consortium name="ELIXIR-Norway"/>
            <consortium name="Elixir Norway"/>
        </authorList>
    </citation>
    <scope>NUCLEOTIDE SEQUENCE</scope>
</reference>
<dbReference type="InterPro" id="IPR008271">
    <property type="entry name" value="Ser/Thr_kinase_AS"/>
</dbReference>
<proteinExistence type="predicted"/>
<dbReference type="PROSITE" id="PS50011">
    <property type="entry name" value="PROTEIN_KINASE_DOM"/>
    <property type="match status" value="1"/>
</dbReference>
<name>A0ABP0WB12_9BRYO</name>
<organism evidence="2 3">
    <name type="scientific">Sphagnum jensenii</name>
    <dbReference type="NCBI Taxonomy" id="128206"/>
    <lineage>
        <taxon>Eukaryota</taxon>
        <taxon>Viridiplantae</taxon>
        <taxon>Streptophyta</taxon>
        <taxon>Embryophyta</taxon>
        <taxon>Bryophyta</taxon>
        <taxon>Sphagnophytina</taxon>
        <taxon>Sphagnopsida</taxon>
        <taxon>Sphagnales</taxon>
        <taxon>Sphagnaceae</taxon>
        <taxon>Sphagnum</taxon>
    </lineage>
</organism>
<keyword evidence="3" id="KW-1185">Reference proteome</keyword>